<proteinExistence type="inferred from homology"/>
<reference evidence="13" key="1">
    <citation type="journal article" date="2019" name="Nat. Commun.">
        <title>Expansion of phycobilisome linker gene families in mesophilic red algae.</title>
        <authorList>
            <person name="Lee J."/>
            <person name="Kim D."/>
            <person name="Bhattacharya D."/>
            <person name="Yoon H.S."/>
        </authorList>
    </citation>
    <scope>NUCLEOTIDE SEQUENCE [LARGE SCALE GENOMIC DNA]</scope>
    <source>
        <strain evidence="13">CCMP 1328</strain>
    </source>
</reference>
<keyword evidence="13" id="KW-1185">Reference proteome</keyword>
<dbReference type="OrthoDB" id="3119at2759"/>
<gene>
    <name evidence="12" type="ORF">FVE85_6222</name>
</gene>
<evidence type="ECO:0000256" key="2">
    <source>
        <dbReference type="ARBA" id="ARBA00005273"/>
    </source>
</evidence>
<evidence type="ECO:0000256" key="4">
    <source>
        <dbReference type="ARBA" id="ARBA00022763"/>
    </source>
</evidence>
<evidence type="ECO:0000313" key="12">
    <source>
        <dbReference type="EMBL" id="KAA8498637.1"/>
    </source>
</evidence>
<evidence type="ECO:0000256" key="11">
    <source>
        <dbReference type="RuleBase" id="RU368090"/>
    </source>
</evidence>
<evidence type="ECO:0000256" key="7">
    <source>
        <dbReference type="ARBA" id="ARBA00023015"/>
    </source>
</evidence>
<evidence type="ECO:0000313" key="13">
    <source>
        <dbReference type="Proteomes" id="UP000324585"/>
    </source>
</evidence>
<keyword evidence="6 11" id="KW-0862">Zinc</keyword>
<dbReference type="GO" id="GO:0006355">
    <property type="term" value="P:regulation of DNA-templated transcription"/>
    <property type="evidence" value="ECO:0007669"/>
    <property type="project" value="InterPro"/>
</dbReference>
<keyword evidence="7 11" id="KW-0805">Transcription regulation</keyword>
<dbReference type="EMBL" id="VRMN01000001">
    <property type="protein sequence ID" value="KAA8498637.1"/>
    <property type="molecule type" value="Genomic_DNA"/>
</dbReference>
<dbReference type="GO" id="GO:0006289">
    <property type="term" value="P:nucleotide-excision repair"/>
    <property type="evidence" value="ECO:0007669"/>
    <property type="project" value="UniProtKB-UniRule"/>
</dbReference>
<evidence type="ECO:0000256" key="8">
    <source>
        <dbReference type="ARBA" id="ARBA00023163"/>
    </source>
</evidence>
<sequence length="427" mass="46045">MEGKDRRPATRSETEAVVSRDRPSMVVVVLDLSLHSWMRFVEQEADAPDADAVSAAQACALLIEQVLAQLVIFMNAVLAMHAENHVALVACNTRRAKTFLPASVAAAHEMFADDKMRSPGAVAELMIEGSTNADKLMELEDHAPRREVSSLMRQVQDGVTLALLEMLDTEREGAGLSGADASGGGRTTSKDPKMSAALSLALCLINRAVSTANTRARAVALLNTENVEHVGRLPGLLGGENGPGSVDVQAKGLHSNAVNARVLIVSPSDDMASQYVPFMNCMFSAQRMSVPVDCCVLRVKDAEDSKFFQQASYLTSGIYLRVLRFARNNTGCLLQCLMGYFLADGDARQSLRMPRQREVDFRATCFATRETINLGWTCSVCLSSFRDHCAACPTCGVKFKLSVAARRAMPPKAPALKTSPSPSSSIS</sequence>
<accession>A0A5J4Z7J9</accession>
<keyword evidence="4 11" id="KW-0227">DNA damage</keyword>
<evidence type="ECO:0000256" key="10">
    <source>
        <dbReference type="ARBA" id="ARBA00023242"/>
    </source>
</evidence>
<dbReference type="PANTHER" id="PTHR12831:SF0">
    <property type="entry name" value="GENERAL TRANSCRIPTION FACTOR IIH SUBUNIT 3"/>
    <property type="match status" value="1"/>
</dbReference>
<keyword evidence="10 11" id="KW-0539">Nucleus</keyword>
<evidence type="ECO:0000256" key="1">
    <source>
        <dbReference type="ARBA" id="ARBA00004123"/>
    </source>
</evidence>
<keyword evidence="8 11" id="KW-0804">Transcription</keyword>
<dbReference type="AlphaFoldDB" id="A0A5J4Z7J9"/>
<dbReference type="Proteomes" id="UP000324585">
    <property type="component" value="Unassembled WGS sequence"/>
</dbReference>
<dbReference type="Gene3D" id="3.40.50.410">
    <property type="entry name" value="von Willebrand factor, type A domain"/>
    <property type="match status" value="1"/>
</dbReference>
<comment type="subcellular location">
    <subcellularLocation>
        <location evidence="1 11">Nucleus</location>
    </subcellularLocation>
</comment>
<comment type="similarity">
    <text evidence="2 11">Belongs to the TFB4 family.</text>
</comment>
<dbReference type="InterPro" id="IPR036465">
    <property type="entry name" value="vWFA_dom_sf"/>
</dbReference>
<comment type="caution">
    <text evidence="12">The sequence shown here is derived from an EMBL/GenBank/DDBJ whole genome shotgun (WGS) entry which is preliminary data.</text>
</comment>
<keyword evidence="5 11" id="KW-0863">Zinc-finger</keyword>
<dbReference type="Pfam" id="PF03850">
    <property type="entry name" value="Tfb4"/>
    <property type="match status" value="1"/>
</dbReference>
<keyword evidence="3 11" id="KW-0479">Metal-binding</keyword>
<organism evidence="12 13">
    <name type="scientific">Porphyridium purpureum</name>
    <name type="common">Red alga</name>
    <name type="synonym">Porphyridium cruentum</name>
    <dbReference type="NCBI Taxonomy" id="35688"/>
    <lineage>
        <taxon>Eukaryota</taxon>
        <taxon>Rhodophyta</taxon>
        <taxon>Bangiophyceae</taxon>
        <taxon>Porphyridiales</taxon>
        <taxon>Porphyridiaceae</taxon>
        <taxon>Porphyridium</taxon>
    </lineage>
</organism>
<dbReference type="PANTHER" id="PTHR12831">
    <property type="entry name" value="TRANSCRIPTION INITIATION FACTOR IIH TFIIH , POLYPEPTIDE 3-RELATED"/>
    <property type="match status" value="1"/>
</dbReference>
<dbReference type="InterPro" id="IPR004600">
    <property type="entry name" value="TFIIH_Tfb4/GTF2H3"/>
</dbReference>
<evidence type="ECO:0000256" key="5">
    <source>
        <dbReference type="ARBA" id="ARBA00022771"/>
    </source>
</evidence>
<evidence type="ECO:0000256" key="6">
    <source>
        <dbReference type="ARBA" id="ARBA00022833"/>
    </source>
</evidence>
<dbReference type="GO" id="GO:0008270">
    <property type="term" value="F:zinc ion binding"/>
    <property type="evidence" value="ECO:0007669"/>
    <property type="project" value="UniProtKB-KW"/>
</dbReference>
<evidence type="ECO:0000256" key="9">
    <source>
        <dbReference type="ARBA" id="ARBA00023204"/>
    </source>
</evidence>
<dbReference type="GO" id="GO:0000439">
    <property type="term" value="C:transcription factor TFIIH core complex"/>
    <property type="evidence" value="ECO:0007669"/>
    <property type="project" value="UniProtKB-UniRule"/>
</dbReference>
<evidence type="ECO:0000256" key="3">
    <source>
        <dbReference type="ARBA" id="ARBA00022723"/>
    </source>
</evidence>
<dbReference type="GO" id="GO:0005675">
    <property type="term" value="C:transcription factor TFIIH holo complex"/>
    <property type="evidence" value="ECO:0007669"/>
    <property type="project" value="UniProtKB-UniRule"/>
</dbReference>
<name>A0A5J4Z7J9_PORPP</name>
<keyword evidence="9 11" id="KW-0234">DNA repair</keyword>
<protein>
    <submittedName>
        <fullName evidence="12">RNA polymerase II transcription factor B subunit 4</fullName>
    </submittedName>
</protein>